<proteinExistence type="predicted"/>
<evidence type="ECO:0000313" key="2">
    <source>
        <dbReference type="Proteomes" id="UP000789901"/>
    </source>
</evidence>
<keyword evidence="2" id="KW-1185">Reference proteome</keyword>
<reference evidence="1 2" key="1">
    <citation type="submission" date="2021-06" db="EMBL/GenBank/DDBJ databases">
        <authorList>
            <person name="Kallberg Y."/>
            <person name="Tangrot J."/>
            <person name="Rosling A."/>
        </authorList>
    </citation>
    <scope>NUCLEOTIDE SEQUENCE [LARGE SCALE GENOMIC DNA]</scope>
    <source>
        <strain evidence="1 2">120-4 pot B 10/14</strain>
    </source>
</reference>
<dbReference type="EMBL" id="CAJVQB010008888">
    <property type="protein sequence ID" value="CAG8724266.1"/>
    <property type="molecule type" value="Genomic_DNA"/>
</dbReference>
<evidence type="ECO:0000313" key="1">
    <source>
        <dbReference type="EMBL" id="CAG8724266.1"/>
    </source>
</evidence>
<name>A0ABN7V3A3_GIGMA</name>
<dbReference type="Proteomes" id="UP000789901">
    <property type="component" value="Unassembled WGS sequence"/>
</dbReference>
<gene>
    <name evidence="1" type="ORF">GMARGA_LOCUS13788</name>
</gene>
<comment type="caution">
    <text evidence="1">The sequence shown here is derived from an EMBL/GenBank/DDBJ whole genome shotgun (WGS) entry which is preliminary data.</text>
</comment>
<sequence length="255" mass="29852">MQSPGNELTIRQISCLINAFNSTGITEHFIRLWLQVGMYKARIINNNWSPIELPKLKALNLVFNELFDTKIANSLEKLNLFYLDQLIDSNNQCLLLWPEIKIRSGGMTKERKPKWFKGEAFKIREKKDKPIQIKHWRTIPEATKIETRIEKCSGCEHNRNTVEENCTTHIKFDKGWKVILKNAISKIESSTQMQIKLNLVSLAQDTYRRDFSENKQEFKGLRSLECSKKELILQAELNEKLKKKILAILLRNLNH</sequence>
<protein>
    <submittedName>
        <fullName evidence="1">37262_t:CDS:1</fullName>
    </submittedName>
</protein>
<accession>A0ABN7V3A3</accession>
<organism evidence="1 2">
    <name type="scientific">Gigaspora margarita</name>
    <dbReference type="NCBI Taxonomy" id="4874"/>
    <lineage>
        <taxon>Eukaryota</taxon>
        <taxon>Fungi</taxon>
        <taxon>Fungi incertae sedis</taxon>
        <taxon>Mucoromycota</taxon>
        <taxon>Glomeromycotina</taxon>
        <taxon>Glomeromycetes</taxon>
        <taxon>Diversisporales</taxon>
        <taxon>Gigasporaceae</taxon>
        <taxon>Gigaspora</taxon>
    </lineage>
</organism>